<protein>
    <submittedName>
        <fullName evidence="5">LuxR family transcriptional regulator</fullName>
    </submittedName>
</protein>
<dbReference type="InterPro" id="IPR005143">
    <property type="entry name" value="TF_LuxR_autoind-bd_dom"/>
</dbReference>
<dbReference type="PANTHER" id="PTHR44688">
    <property type="entry name" value="DNA-BINDING TRANSCRIPTIONAL ACTIVATOR DEVR_DOSR"/>
    <property type="match status" value="1"/>
</dbReference>
<dbReference type="GO" id="GO:0006355">
    <property type="term" value="P:regulation of DNA-templated transcription"/>
    <property type="evidence" value="ECO:0007669"/>
    <property type="project" value="InterPro"/>
</dbReference>
<evidence type="ECO:0000313" key="6">
    <source>
        <dbReference type="Proteomes" id="UP000216442"/>
    </source>
</evidence>
<dbReference type="InterPro" id="IPR036693">
    <property type="entry name" value="TF_LuxR_autoind-bd_dom_sf"/>
</dbReference>
<dbReference type="GO" id="GO:0003677">
    <property type="term" value="F:DNA binding"/>
    <property type="evidence" value="ECO:0007669"/>
    <property type="project" value="UniProtKB-KW"/>
</dbReference>
<keyword evidence="6" id="KW-1185">Reference proteome</keyword>
<dbReference type="PANTHER" id="PTHR44688:SF16">
    <property type="entry name" value="DNA-BINDING TRANSCRIPTIONAL ACTIVATOR DEVR_DOSR"/>
    <property type="match status" value="1"/>
</dbReference>
<evidence type="ECO:0000256" key="2">
    <source>
        <dbReference type="ARBA" id="ARBA00023125"/>
    </source>
</evidence>
<dbReference type="Pfam" id="PF03472">
    <property type="entry name" value="Autoind_bind"/>
    <property type="match status" value="1"/>
</dbReference>
<dbReference type="EMBL" id="NPKJ01000057">
    <property type="protein sequence ID" value="PAQ07707.1"/>
    <property type="molecule type" value="Genomic_DNA"/>
</dbReference>
<feature type="domain" description="HTH luxR-type" evidence="4">
    <location>
        <begin position="212"/>
        <end position="277"/>
    </location>
</feature>
<dbReference type="PROSITE" id="PS50043">
    <property type="entry name" value="HTH_LUXR_2"/>
    <property type="match status" value="1"/>
</dbReference>
<dbReference type="Proteomes" id="UP000216442">
    <property type="component" value="Unassembled WGS sequence"/>
</dbReference>
<dbReference type="CDD" id="cd06170">
    <property type="entry name" value="LuxR_C_like"/>
    <property type="match status" value="1"/>
</dbReference>
<organism evidence="5 6">
    <name type="scientific">Mesorhizobium temperatum</name>
    <dbReference type="NCBI Taxonomy" id="241416"/>
    <lineage>
        <taxon>Bacteria</taxon>
        <taxon>Pseudomonadati</taxon>
        <taxon>Pseudomonadota</taxon>
        <taxon>Alphaproteobacteria</taxon>
        <taxon>Hyphomicrobiales</taxon>
        <taxon>Phyllobacteriaceae</taxon>
        <taxon>Mesorhizobium</taxon>
    </lineage>
</organism>
<dbReference type="OrthoDB" id="3170288at2"/>
<evidence type="ECO:0000259" key="4">
    <source>
        <dbReference type="PROSITE" id="PS50043"/>
    </source>
</evidence>
<dbReference type="InterPro" id="IPR016032">
    <property type="entry name" value="Sig_transdc_resp-reg_C-effctor"/>
</dbReference>
<evidence type="ECO:0000313" key="5">
    <source>
        <dbReference type="EMBL" id="PAQ07707.1"/>
    </source>
</evidence>
<evidence type="ECO:0000256" key="3">
    <source>
        <dbReference type="ARBA" id="ARBA00023163"/>
    </source>
</evidence>
<dbReference type="RefSeq" id="WP_095494294.1">
    <property type="nucleotide sequence ID" value="NZ_NPKJ01000057.1"/>
</dbReference>
<proteinExistence type="predicted"/>
<dbReference type="SMART" id="SM00421">
    <property type="entry name" value="HTH_LUXR"/>
    <property type="match status" value="1"/>
</dbReference>
<keyword evidence="2" id="KW-0238">DNA-binding</keyword>
<accession>A0A271LIQ0</accession>
<dbReference type="SUPFAM" id="SSF75516">
    <property type="entry name" value="Pheromone-binding domain of LuxR-like quorum-sensing transcription factors"/>
    <property type="match status" value="1"/>
</dbReference>
<dbReference type="PRINTS" id="PR00038">
    <property type="entry name" value="HTHLUXR"/>
</dbReference>
<name>A0A271LIQ0_9HYPH</name>
<keyword evidence="1" id="KW-0805">Transcription regulation</keyword>
<dbReference type="InterPro" id="IPR036388">
    <property type="entry name" value="WH-like_DNA-bd_sf"/>
</dbReference>
<evidence type="ECO:0000256" key="1">
    <source>
        <dbReference type="ARBA" id="ARBA00023015"/>
    </source>
</evidence>
<sequence length="281" mass="31491">MERLPITAVTQLRGLATRVSDQFALVPSVHLPKAAGEAFAVEFGRFLDQTNGAAQSEQLFKLLSAFALNFDCPWTAYGLPASDQKFFKPVRRYPAVMLNYPDAWQERYIEMGYDKIDPIIKTSRKRAGAFRWSEVYNDTSTTEDERRVFDEAATFGIRSGISVPLHGPDGSFAIMSFAQSWDREFQTKTITYLQLAAVHFHVRVADFASSSGSEEAPHLSPREKECILWTARGKSSWEIGKILGISVNTVNFHLKKAKQKLDTSSRALASIKAIKFGIIEV</sequence>
<dbReference type="AlphaFoldDB" id="A0A271LIQ0"/>
<dbReference type="Gene3D" id="3.30.450.80">
    <property type="entry name" value="Transcription factor LuxR-like, autoinducer-binding domain"/>
    <property type="match status" value="1"/>
</dbReference>
<gene>
    <name evidence="5" type="ORF">CIT26_20645</name>
</gene>
<comment type="caution">
    <text evidence="5">The sequence shown here is derived from an EMBL/GenBank/DDBJ whole genome shotgun (WGS) entry which is preliminary data.</text>
</comment>
<keyword evidence="3" id="KW-0804">Transcription</keyword>
<dbReference type="Pfam" id="PF00196">
    <property type="entry name" value="GerE"/>
    <property type="match status" value="1"/>
</dbReference>
<dbReference type="SUPFAM" id="SSF46894">
    <property type="entry name" value="C-terminal effector domain of the bipartite response regulators"/>
    <property type="match status" value="1"/>
</dbReference>
<dbReference type="Gene3D" id="1.10.10.10">
    <property type="entry name" value="Winged helix-like DNA-binding domain superfamily/Winged helix DNA-binding domain"/>
    <property type="match status" value="1"/>
</dbReference>
<dbReference type="InterPro" id="IPR000792">
    <property type="entry name" value="Tscrpt_reg_LuxR_C"/>
</dbReference>
<reference evidence="5 6" key="1">
    <citation type="submission" date="2017-08" db="EMBL/GenBank/DDBJ databases">
        <title>Mesorhizobium wenxinae sp. nov., a novel rhizobial species isolated from root nodules of chickpea (Cicer arietinum L.).</title>
        <authorList>
            <person name="Zhang J."/>
        </authorList>
    </citation>
    <scope>NUCLEOTIDE SEQUENCE [LARGE SCALE GENOMIC DNA]</scope>
    <source>
        <strain evidence="5 6">SDW018</strain>
    </source>
</reference>